<evidence type="ECO:0000256" key="1">
    <source>
        <dbReference type="SAM" id="MobiDB-lite"/>
    </source>
</evidence>
<keyword evidence="4" id="KW-1185">Reference proteome</keyword>
<evidence type="ECO:0000256" key="2">
    <source>
        <dbReference type="SAM" id="SignalP"/>
    </source>
</evidence>
<dbReference type="EMBL" id="CP053073">
    <property type="protein sequence ID" value="QJR16027.1"/>
    <property type="molecule type" value="Genomic_DNA"/>
</dbReference>
<protein>
    <submittedName>
        <fullName evidence="3">Uncharacterized protein</fullName>
    </submittedName>
</protein>
<name>A0A6M4HDF8_9PROT</name>
<accession>A0A6M4HDF8</accession>
<gene>
    <name evidence="3" type="ORF">DSM104440_02855</name>
</gene>
<dbReference type="Proteomes" id="UP000503096">
    <property type="component" value="Chromosome"/>
</dbReference>
<feature type="chain" id="PRO_5027113907" evidence="2">
    <location>
        <begin position="21"/>
        <end position="366"/>
    </location>
</feature>
<evidence type="ECO:0000313" key="4">
    <source>
        <dbReference type="Proteomes" id="UP000503096"/>
    </source>
</evidence>
<feature type="region of interest" description="Disordered" evidence="1">
    <location>
        <begin position="124"/>
        <end position="145"/>
    </location>
</feature>
<feature type="region of interest" description="Disordered" evidence="1">
    <location>
        <begin position="345"/>
        <end position="366"/>
    </location>
</feature>
<keyword evidence="2" id="KW-0732">Signal</keyword>
<dbReference type="KEGG" id="upl:DSM104440_02855"/>
<feature type="compositionally biased region" description="Polar residues" evidence="1">
    <location>
        <begin position="33"/>
        <end position="52"/>
    </location>
</feature>
<feature type="signal peptide" evidence="2">
    <location>
        <begin position="1"/>
        <end position="20"/>
    </location>
</feature>
<reference evidence="3 4" key="1">
    <citation type="submission" date="2020-04" db="EMBL/GenBank/DDBJ databases">
        <title>Usitatibacter rugosus gen. nov., sp. nov. and Usitatibacter palustris sp. nov., novel members of Usitatibacteraceae fam. nov. within the order Nitrosomonadales isolated from soil.</title>
        <authorList>
            <person name="Huber K.J."/>
            <person name="Neumann-Schaal M."/>
            <person name="Geppert A."/>
            <person name="Luckner M."/>
            <person name="Wanner G."/>
            <person name="Overmann J."/>
        </authorList>
    </citation>
    <scope>NUCLEOTIDE SEQUENCE [LARGE SCALE GENOMIC DNA]</scope>
    <source>
        <strain evidence="3 4">Swamp67</strain>
    </source>
</reference>
<dbReference type="RefSeq" id="WP_171163812.1">
    <property type="nucleotide sequence ID" value="NZ_CP053073.1"/>
</dbReference>
<dbReference type="AlphaFoldDB" id="A0A6M4HDF8"/>
<evidence type="ECO:0000313" key="3">
    <source>
        <dbReference type="EMBL" id="QJR16027.1"/>
    </source>
</evidence>
<proteinExistence type="predicted"/>
<sequence length="366" mass="38889">MKAKWLFGVAAVASLVAAYALWPWKATDAGATARTTSTAERGVNGSQRSSVEGVSAGSGLVRPSAAGVSVSAPARATISNDFATARTYKALYDRLHNTTEGQTAEGQYILQKILRACATITGRNARQPRAPSDEQRRDYLASLSDKDPSKAKRVAAFEQLAEDKCVGLSGLVTTEAELGQKLKDAAAAGSPAARASIVEQEMWVERRSSDSRRPTLSEGQIDSLKGAFSSKDPEAILAAGRVLSNTFRDVSLRIGPDQANAEGRALMNAFAIAACDYGYACGDNNARILNGCAYQGHCEAGNLPDYIQYYAASPHDAMLQQQYRTALRNAIDTGDWSAITFHRGPTSPTPGFATSGPGPMQGFGRR</sequence>
<organism evidence="3 4">
    <name type="scientific">Usitatibacter palustris</name>
    <dbReference type="NCBI Taxonomy" id="2732487"/>
    <lineage>
        <taxon>Bacteria</taxon>
        <taxon>Pseudomonadati</taxon>
        <taxon>Pseudomonadota</taxon>
        <taxon>Betaproteobacteria</taxon>
        <taxon>Nitrosomonadales</taxon>
        <taxon>Usitatibacteraceae</taxon>
        <taxon>Usitatibacter</taxon>
    </lineage>
</organism>
<dbReference type="InParanoid" id="A0A6M4HDF8"/>
<feature type="region of interest" description="Disordered" evidence="1">
    <location>
        <begin position="33"/>
        <end position="58"/>
    </location>
</feature>
<feature type="compositionally biased region" description="Basic and acidic residues" evidence="1">
    <location>
        <begin position="131"/>
        <end position="145"/>
    </location>
</feature>